<name>A0A0S7XNB4_UNCSA</name>
<dbReference type="AlphaFoldDB" id="A0A0S7XNB4"/>
<dbReference type="GO" id="GO:0004798">
    <property type="term" value="F:dTMP kinase activity"/>
    <property type="evidence" value="ECO:0007669"/>
    <property type="project" value="UniProtKB-UniRule"/>
</dbReference>
<accession>A0A0S7XNB4</accession>
<dbReference type="InterPro" id="IPR018095">
    <property type="entry name" value="Thymidylate_kin_CS"/>
</dbReference>
<reference evidence="13 14" key="1">
    <citation type="journal article" date="2015" name="Microbiome">
        <title>Genomic resolution of linkages in carbon, nitrogen, and sulfur cycling among widespread estuary sediment bacteria.</title>
        <authorList>
            <person name="Baker B.J."/>
            <person name="Lazar C.S."/>
            <person name="Teske A.P."/>
            <person name="Dick G.J."/>
        </authorList>
    </citation>
    <scope>NUCLEOTIDE SEQUENCE [LARGE SCALE GENOMIC DNA]</scope>
    <source>
        <strain evidence="13">DG_54_3</strain>
    </source>
</reference>
<dbReference type="GO" id="GO:0005829">
    <property type="term" value="C:cytosol"/>
    <property type="evidence" value="ECO:0007669"/>
    <property type="project" value="TreeGrafter"/>
</dbReference>
<dbReference type="GO" id="GO:0006233">
    <property type="term" value="P:dTDP biosynthetic process"/>
    <property type="evidence" value="ECO:0007669"/>
    <property type="project" value="InterPro"/>
</dbReference>
<dbReference type="Proteomes" id="UP000051861">
    <property type="component" value="Unassembled WGS sequence"/>
</dbReference>
<evidence type="ECO:0000256" key="9">
    <source>
        <dbReference type="ARBA" id="ARBA00048743"/>
    </source>
</evidence>
<gene>
    <name evidence="11" type="primary">tmk</name>
    <name evidence="13" type="ORF">AMJ44_14035</name>
</gene>
<evidence type="ECO:0000256" key="8">
    <source>
        <dbReference type="ARBA" id="ARBA00022840"/>
    </source>
</evidence>
<evidence type="ECO:0000256" key="4">
    <source>
        <dbReference type="ARBA" id="ARBA00022679"/>
    </source>
</evidence>
<evidence type="ECO:0000313" key="14">
    <source>
        <dbReference type="Proteomes" id="UP000051861"/>
    </source>
</evidence>
<evidence type="ECO:0000256" key="1">
    <source>
        <dbReference type="ARBA" id="ARBA00009776"/>
    </source>
</evidence>
<dbReference type="FunFam" id="3.40.50.300:FF:000225">
    <property type="entry name" value="Thymidylate kinase"/>
    <property type="match status" value="1"/>
</dbReference>
<protein>
    <recommendedName>
        <fullName evidence="3 11">Thymidylate kinase</fullName>
        <ecNumber evidence="2 11">2.7.4.9</ecNumber>
    </recommendedName>
    <alternativeName>
        <fullName evidence="11">dTMP kinase</fullName>
    </alternativeName>
</protein>
<keyword evidence="5 11" id="KW-0545">Nucleotide biosynthesis</keyword>
<keyword evidence="8 11" id="KW-0067">ATP-binding</keyword>
<organism evidence="13 14">
    <name type="scientific">candidate division WOR-1 bacterium DG_54_3</name>
    <dbReference type="NCBI Taxonomy" id="1703775"/>
    <lineage>
        <taxon>Bacteria</taxon>
        <taxon>Bacillati</taxon>
        <taxon>Saganbacteria</taxon>
    </lineage>
</organism>
<evidence type="ECO:0000256" key="7">
    <source>
        <dbReference type="ARBA" id="ARBA00022777"/>
    </source>
</evidence>
<dbReference type="NCBIfam" id="TIGR00041">
    <property type="entry name" value="DTMP_kinase"/>
    <property type="match status" value="1"/>
</dbReference>
<evidence type="ECO:0000256" key="2">
    <source>
        <dbReference type="ARBA" id="ARBA00012980"/>
    </source>
</evidence>
<keyword evidence="4 11" id="KW-0808">Transferase</keyword>
<dbReference type="PANTHER" id="PTHR10344:SF4">
    <property type="entry name" value="UMP-CMP KINASE 2, MITOCHONDRIAL"/>
    <property type="match status" value="1"/>
</dbReference>
<comment type="caution">
    <text evidence="13">The sequence shown here is derived from an EMBL/GenBank/DDBJ whole genome shotgun (WGS) entry which is preliminary data.</text>
</comment>
<dbReference type="SUPFAM" id="SSF52540">
    <property type="entry name" value="P-loop containing nucleoside triphosphate hydrolases"/>
    <property type="match status" value="1"/>
</dbReference>
<evidence type="ECO:0000256" key="6">
    <source>
        <dbReference type="ARBA" id="ARBA00022741"/>
    </source>
</evidence>
<keyword evidence="6 11" id="KW-0547">Nucleotide-binding</keyword>
<dbReference type="GO" id="GO:0006235">
    <property type="term" value="P:dTTP biosynthetic process"/>
    <property type="evidence" value="ECO:0007669"/>
    <property type="project" value="UniProtKB-UniRule"/>
</dbReference>
<keyword evidence="7 11" id="KW-0418">Kinase</keyword>
<dbReference type="EC" id="2.7.4.9" evidence="2 11"/>
<dbReference type="InterPro" id="IPR039430">
    <property type="entry name" value="Thymidylate_kin-like_dom"/>
</dbReference>
<dbReference type="HAMAP" id="MF_00165">
    <property type="entry name" value="Thymidylate_kinase"/>
    <property type="match status" value="1"/>
</dbReference>
<evidence type="ECO:0000256" key="10">
    <source>
        <dbReference type="ARBA" id="ARBA00057735"/>
    </source>
</evidence>
<dbReference type="PANTHER" id="PTHR10344">
    <property type="entry name" value="THYMIDYLATE KINASE"/>
    <property type="match status" value="1"/>
</dbReference>
<evidence type="ECO:0000256" key="3">
    <source>
        <dbReference type="ARBA" id="ARBA00017144"/>
    </source>
</evidence>
<dbReference type="GO" id="GO:0005524">
    <property type="term" value="F:ATP binding"/>
    <property type="evidence" value="ECO:0007669"/>
    <property type="project" value="UniProtKB-UniRule"/>
</dbReference>
<proteinExistence type="inferred from homology"/>
<dbReference type="EMBL" id="LIZX01000221">
    <property type="protein sequence ID" value="KPJ63759.1"/>
    <property type="molecule type" value="Genomic_DNA"/>
</dbReference>
<dbReference type="Gene3D" id="3.40.50.300">
    <property type="entry name" value="P-loop containing nucleotide triphosphate hydrolases"/>
    <property type="match status" value="1"/>
</dbReference>
<sequence>MAGFFITFEGIDFSGKTTQAKKLANYLRKKGYEVVFIREPGGERISEKIRKILLSEKNREMTPATELLLYMASRAQLTQRIILPSLKEKKTVICDRFADSSLAYQGYGRGLNKSMIKYLNQVSSSGLTPDLTVLLDVPVRVCLKRKAKEKKGKDRLEREKLEFHQKIRDGYLKIAEKNKRRIKIIDGRADQEKTWHEVKKAVDSFLKHGARAR</sequence>
<dbReference type="PROSITE" id="PS01331">
    <property type="entry name" value="THYMIDYLATE_KINASE"/>
    <property type="match status" value="1"/>
</dbReference>
<dbReference type="InterPro" id="IPR027417">
    <property type="entry name" value="P-loop_NTPase"/>
</dbReference>
<comment type="catalytic activity">
    <reaction evidence="9 11">
        <text>dTMP + ATP = dTDP + ADP</text>
        <dbReference type="Rhea" id="RHEA:13517"/>
        <dbReference type="ChEBI" id="CHEBI:30616"/>
        <dbReference type="ChEBI" id="CHEBI:58369"/>
        <dbReference type="ChEBI" id="CHEBI:63528"/>
        <dbReference type="ChEBI" id="CHEBI:456216"/>
        <dbReference type="EC" id="2.7.4.9"/>
    </reaction>
</comment>
<evidence type="ECO:0000313" key="13">
    <source>
        <dbReference type="EMBL" id="KPJ63759.1"/>
    </source>
</evidence>
<evidence type="ECO:0000259" key="12">
    <source>
        <dbReference type="Pfam" id="PF02223"/>
    </source>
</evidence>
<dbReference type="CDD" id="cd01672">
    <property type="entry name" value="TMPK"/>
    <property type="match status" value="1"/>
</dbReference>
<dbReference type="GO" id="GO:0006227">
    <property type="term" value="P:dUDP biosynthetic process"/>
    <property type="evidence" value="ECO:0007669"/>
    <property type="project" value="TreeGrafter"/>
</dbReference>
<evidence type="ECO:0000256" key="5">
    <source>
        <dbReference type="ARBA" id="ARBA00022727"/>
    </source>
</evidence>
<comment type="caution">
    <text evidence="11">Lacks conserved residue(s) required for the propagation of feature annotation.</text>
</comment>
<comment type="similarity">
    <text evidence="1 11">Belongs to the thymidylate kinase family.</text>
</comment>
<feature type="domain" description="Thymidylate kinase-like" evidence="12">
    <location>
        <begin position="8"/>
        <end position="192"/>
    </location>
</feature>
<dbReference type="InterPro" id="IPR018094">
    <property type="entry name" value="Thymidylate_kinase"/>
</dbReference>
<dbReference type="PATRIC" id="fig|1703775.3.peg.2161"/>
<dbReference type="Pfam" id="PF02223">
    <property type="entry name" value="Thymidylate_kin"/>
    <property type="match status" value="1"/>
</dbReference>
<comment type="function">
    <text evidence="10 11">Phosphorylation of dTMP to form dTDP in both de novo and salvage pathways of dTTP synthesis.</text>
</comment>
<evidence type="ECO:0000256" key="11">
    <source>
        <dbReference type="HAMAP-Rule" id="MF_00165"/>
    </source>
</evidence>